<keyword evidence="6" id="KW-1185">Reference proteome</keyword>
<dbReference type="SUPFAM" id="SSF46785">
    <property type="entry name" value="Winged helix' DNA-binding domain"/>
    <property type="match status" value="1"/>
</dbReference>
<keyword evidence="3" id="KW-0804">Transcription</keyword>
<dbReference type="EMBL" id="JBHSFT010000044">
    <property type="protein sequence ID" value="MFC4663731.1"/>
    <property type="molecule type" value="Genomic_DNA"/>
</dbReference>
<dbReference type="InterPro" id="IPR018656">
    <property type="entry name" value="DUF2087"/>
</dbReference>
<evidence type="ECO:0000259" key="4">
    <source>
        <dbReference type="PROSITE" id="PS50987"/>
    </source>
</evidence>
<dbReference type="Gene3D" id="1.10.10.10">
    <property type="entry name" value="Winged helix-like DNA-binding domain superfamily/Winged helix DNA-binding domain"/>
    <property type="match status" value="1"/>
</dbReference>
<name>A0ABV9K1E0_9BACI</name>
<reference evidence="6" key="1">
    <citation type="journal article" date="2019" name="Int. J. Syst. Evol. Microbiol.">
        <title>The Global Catalogue of Microorganisms (GCM) 10K type strain sequencing project: providing services to taxonomists for standard genome sequencing and annotation.</title>
        <authorList>
            <consortium name="The Broad Institute Genomics Platform"/>
            <consortium name="The Broad Institute Genome Sequencing Center for Infectious Disease"/>
            <person name="Wu L."/>
            <person name="Ma J."/>
        </authorList>
    </citation>
    <scope>NUCLEOTIDE SEQUENCE [LARGE SCALE GENOMIC DNA]</scope>
    <source>
        <strain evidence="6">CCUG 37257</strain>
    </source>
</reference>
<dbReference type="PROSITE" id="PS50987">
    <property type="entry name" value="HTH_ARSR_2"/>
    <property type="match status" value="1"/>
</dbReference>
<evidence type="ECO:0000256" key="3">
    <source>
        <dbReference type="ARBA" id="ARBA00023163"/>
    </source>
</evidence>
<dbReference type="InterPro" id="IPR001845">
    <property type="entry name" value="HTH_ArsR_DNA-bd_dom"/>
</dbReference>
<keyword evidence="2" id="KW-0238">DNA-binding</keyword>
<evidence type="ECO:0000256" key="2">
    <source>
        <dbReference type="ARBA" id="ARBA00023125"/>
    </source>
</evidence>
<dbReference type="InterPro" id="IPR051081">
    <property type="entry name" value="HTH_MetalResp_TranReg"/>
</dbReference>
<proteinExistence type="predicted"/>
<dbReference type="SMART" id="SM00418">
    <property type="entry name" value="HTH_ARSR"/>
    <property type="match status" value="1"/>
</dbReference>
<dbReference type="RefSeq" id="WP_289585210.1">
    <property type="nucleotide sequence ID" value="NZ_JBHSFT010000044.1"/>
</dbReference>
<keyword evidence="1" id="KW-0805">Transcription regulation</keyword>
<protein>
    <submittedName>
        <fullName evidence="5">Metalloregulator ArsR/SmtB family transcription factor</fullName>
    </submittedName>
</protein>
<dbReference type="PANTHER" id="PTHR33154:SF35">
    <property type="entry name" value="TRANSCRIPTIONAL REGULATOR, ARSR FAMILY"/>
    <property type="match status" value="1"/>
</dbReference>
<dbReference type="CDD" id="cd00090">
    <property type="entry name" value="HTH_ARSR"/>
    <property type="match status" value="1"/>
</dbReference>
<dbReference type="InterPro" id="IPR036388">
    <property type="entry name" value="WH-like_DNA-bd_sf"/>
</dbReference>
<feature type="domain" description="HTH arsR-type" evidence="4">
    <location>
        <begin position="1"/>
        <end position="92"/>
    </location>
</feature>
<dbReference type="Proteomes" id="UP001595988">
    <property type="component" value="Unassembled WGS sequence"/>
</dbReference>
<dbReference type="NCBIfam" id="NF033788">
    <property type="entry name" value="HTH_metalloreg"/>
    <property type="match status" value="1"/>
</dbReference>
<dbReference type="PRINTS" id="PR00778">
    <property type="entry name" value="HTHARSR"/>
</dbReference>
<dbReference type="PANTHER" id="PTHR33154">
    <property type="entry name" value="TRANSCRIPTIONAL REGULATOR, ARSR FAMILY"/>
    <property type="match status" value="1"/>
</dbReference>
<evidence type="ECO:0000313" key="5">
    <source>
        <dbReference type="EMBL" id="MFC4663731.1"/>
    </source>
</evidence>
<evidence type="ECO:0000313" key="6">
    <source>
        <dbReference type="Proteomes" id="UP001595988"/>
    </source>
</evidence>
<sequence length="190" mass="22562">MQLDQIVHFHKTIGDKTRIRIISLLKSGPLHGQAIAGKLGLKPPTISHHLTKLKEIDVVYQRRDKNTIYFYLNKDKLERMAQEIIRIGSDEMFGKFDITKEEKAMVIQNFIDHQGRLKSLPAQRKKKLILLEYMLRGLENGKTYQEKEINEHIQQYHPDYATIRREFVMAHFMYRQNNIYELNPVDMWPV</sequence>
<comment type="caution">
    <text evidence="5">The sequence shown here is derived from an EMBL/GenBank/DDBJ whole genome shotgun (WGS) entry which is preliminary data.</text>
</comment>
<dbReference type="Pfam" id="PF01022">
    <property type="entry name" value="HTH_5"/>
    <property type="match status" value="1"/>
</dbReference>
<dbReference type="InterPro" id="IPR011991">
    <property type="entry name" value="ArsR-like_HTH"/>
</dbReference>
<evidence type="ECO:0000256" key="1">
    <source>
        <dbReference type="ARBA" id="ARBA00023015"/>
    </source>
</evidence>
<dbReference type="InterPro" id="IPR036390">
    <property type="entry name" value="WH_DNA-bd_sf"/>
</dbReference>
<organism evidence="5 6">
    <name type="scientific">Oceanobacillus aidingensis</name>
    <dbReference type="NCBI Taxonomy" id="645964"/>
    <lineage>
        <taxon>Bacteria</taxon>
        <taxon>Bacillati</taxon>
        <taxon>Bacillota</taxon>
        <taxon>Bacilli</taxon>
        <taxon>Bacillales</taxon>
        <taxon>Bacillaceae</taxon>
        <taxon>Oceanobacillus</taxon>
    </lineage>
</organism>
<gene>
    <name evidence="5" type="ORF">ACFO3P_16255</name>
</gene>
<accession>A0ABV9K1E0</accession>
<dbReference type="Pfam" id="PF09860">
    <property type="entry name" value="DUF2087"/>
    <property type="match status" value="1"/>
</dbReference>